<dbReference type="Gene3D" id="3.80.10.10">
    <property type="entry name" value="Ribonuclease Inhibitor"/>
    <property type="match status" value="3"/>
</dbReference>
<sequence length="624" mass="72103">MMGLSKIAFLVFTITQTFHFSQATRCMEEVNYHEDYSYGFDIRCENLHSQNVNELQFINVYNAIKLTIFNSNITIETKLFNNIPRIREIVITSSVLTFENNNGTTSFSNLEYLEILNLSSNSLKKIPSYAFKSLKNLKGLILSNNFLNKIETDTFKDLSSLETLDLSNNTFKNLNEIPLCEISNLKTLRLPNNHLEDISSSCLTSMDSIETLDLKFNKIKHLPNFSHFRFIINIFLENNEIEDLDTSLSSVRSLQHLNLQNNKLQRLTEKNLKEMKNLATLNLGNNSITEITDTTFSHNPGLLSLNLENNRLFSLRVGNMSSLEELVVSHNRFTNIVQNDLKNVKKLKTLHLSNCSIENIEKNSFKEMNKLELLDLSYNSLQLYDKLFDGLKELKTLDLRNNSLNNLPTNLFQDTPKLKLLDMSHNRLVKLSDIEFSKLKTLEKLNLSFNALIDIDEAILKPLIGLKIIDLERNQLTSIDYEFILQELFNLRTLNVKGNKFSCEFLSKMITFFHQKSVKYTVHTAKTQDEENVGGIHCQENMLQPMNKTLSHAESILVNDSTVLKEIYSITKDDSAKMNVWLLTIILLVCLLFIIIGILSYRLYFFIKRRNYISEEFELLEGKP</sequence>
<reference evidence="7" key="1">
    <citation type="submission" date="2025-08" db="UniProtKB">
        <authorList>
            <consortium name="RefSeq"/>
        </authorList>
    </citation>
    <scope>IDENTIFICATION</scope>
    <source>
        <tissue evidence="7">Entire body</tissue>
    </source>
</reference>
<dbReference type="GeneID" id="108741824"/>
<protein>
    <submittedName>
        <fullName evidence="7">Leucine-rich repeat-containing protein 15-like</fullName>
    </submittedName>
</protein>
<dbReference type="GO" id="GO:0005615">
    <property type="term" value="C:extracellular space"/>
    <property type="evidence" value="ECO:0007669"/>
    <property type="project" value="TreeGrafter"/>
</dbReference>
<keyword evidence="4" id="KW-1133">Transmembrane helix</keyword>
<dbReference type="InterPro" id="IPR001611">
    <property type="entry name" value="Leu-rich_rpt"/>
</dbReference>
<accession>A0A1W4XIK0</accession>
<evidence type="ECO:0000313" key="7">
    <source>
        <dbReference type="RefSeq" id="XP_018332273.1"/>
    </source>
</evidence>
<dbReference type="PROSITE" id="PS51450">
    <property type="entry name" value="LRR"/>
    <property type="match status" value="9"/>
</dbReference>
<evidence type="ECO:0000313" key="6">
    <source>
        <dbReference type="Proteomes" id="UP000192223"/>
    </source>
</evidence>
<dbReference type="OrthoDB" id="676979at2759"/>
<dbReference type="GO" id="GO:0031012">
    <property type="term" value="C:extracellular matrix"/>
    <property type="evidence" value="ECO:0007669"/>
    <property type="project" value="TreeGrafter"/>
</dbReference>
<dbReference type="InterPro" id="IPR003591">
    <property type="entry name" value="Leu-rich_rpt_typical-subtyp"/>
</dbReference>
<feature type="transmembrane region" description="Helical" evidence="4">
    <location>
        <begin position="580"/>
        <end position="604"/>
    </location>
</feature>
<dbReference type="InterPro" id="IPR032675">
    <property type="entry name" value="LRR_dom_sf"/>
</dbReference>
<dbReference type="SMART" id="SM00369">
    <property type="entry name" value="LRR_TYP"/>
    <property type="match status" value="14"/>
</dbReference>
<dbReference type="PRINTS" id="PR00019">
    <property type="entry name" value="LEURICHRPT"/>
</dbReference>
<evidence type="ECO:0000256" key="4">
    <source>
        <dbReference type="SAM" id="Phobius"/>
    </source>
</evidence>
<evidence type="ECO:0000256" key="1">
    <source>
        <dbReference type="ARBA" id="ARBA00022614"/>
    </source>
</evidence>
<proteinExistence type="predicted"/>
<dbReference type="KEGG" id="apln:108741824"/>
<dbReference type="SUPFAM" id="SSF52058">
    <property type="entry name" value="L domain-like"/>
    <property type="match status" value="2"/>
</dbReference>
<name>A0A1W4XIK0_AGRPL</name>
<evidence type="ECO:0000256" key="3">
    <source>
        <dbReference type="ARBA" id="ARBA00022737"/>
    </source>
</evidence>
<dbReference type="PANTHER" id="PTHR24373:SF275">
    <property type="entry name" value="TIR DOMAIN-CONTAINING PROTEIN"/>
    <property type="match status" value="1"/>
</dbReference>
<dbReference type="Pfam" id="PF13855">
    <property type="entry name" value="LRR_8"/>
    <property type="match status" value="5"/>
</dbReference>
<dbReference type="SMART" id="SM00364">
    <property type="entry name" value="LRR_BAC"/>
    <property type="match status" value="8"/>
</dbReference>
<dbReference type="SMART" id="SM00365">
    <property type="entry name" value="LRR_SD22"/>
    <property type="match status" value="8"/>
</dbReference>
<feature type="chain" id="PRO_5010731924" evidence="5">
    <location>
        <begin position="24"/>
        <end position="624"/>
    </location>
</feature>
<gene>
    <name evidence="7" type="primary">LOC108741824</name>
</gene>
<dbReference type="Proteomes" id="UP000192223">
    <property type="component" value="Unplaced"/>
</dbReference>
<dbReference type="AlphaFoldDB" id="A0A1W4XIK0"/>
<keyword evidence="4" id="KW-0812">Transmembrane</keyword>
<dbReference type="InParanoid" id="A0A1W4XIK0"/>
<organism evidence="6 7">
    <name type="scientific">Agrilus planipennis</name>
    <name type="common">Emerald ash borer</name>
    <name type="synonym">Agrilus marcopoli</name>
    <dbReference type="NCBI Taxonomy" id="224129"/>
    <lineage>
        <taxon>Eukaryota</taxon>
        <taxon>Metazoa</taxon>
        <taxon>Ecdysozoa</taxon>
        <taxon>Arthropoda</taxon>
        <taxon>Hexapoda</taxon>
        <taxon>Insecta</taxon>
        <taxon>Pterygota</taxon>
        <taxon>Neoptera</taxon>
        <taxon>Endopterygota</taxon>
        <taxon>Coleoptera</taxon>
        <taxon>Polyphaga</taxon>
        <taxon>Elateriformia</taxon>
        <taxon>Buprestoidea</taxon>
        <taxon>Buprestidae</taxon>
        <taxon>Agrilinae</taxon>
        <taxon>Agrilus</taxon>
    </lineage>
</organism>
<keyword evidence="1" id="KW-0433">Leucine-rich repeat</keyword>
<dbReference type="RefSeq" id="XP_018332273.1">
    <property type="nucleotide sequence ID" value="XM_018476771.1"/>
</dbReference>
<keyword evidence="3" id="KW-0677">Repeat</keyword>
<keyword evidence="2 5" id="KW-0732">Signal</keyword>
<feature type="signal peptide" evidence="5">
    <location>
        <begin position="1"/>
        <end position="23"/>
    </location>
</feature>
<evidence type="ECO:0000256" key="5">
    <source>
        <dbReference type="SAM" id="SignalP"/>
    </source>
</evidence>
<dbReference type="STRING" id="224129.A0A1W4XIK0"/>
<keyword evidence="4" id="KW-0472">Membrane</keyword>
<evidence type="ECO:0000256" key="2">
    <source>
        <dbReference type="ARBA" id="ARBA00022729"/>
    </source>
</evidence>
<dbReference type="PANTHER" id="PTHR24373">
    <property type="entry name" value="SLIT RELATED LEUCINE-RICH REPEAT NEURONAL PROTEIN"/>
    <property type="match status" value="1"/>
</dbReference>
<dbReference type="InterPro" id="IPR050328">
    <property type="entry name" value="Dev_Immune_Receptor"/>
</dbReference>
<keyword evidence="6" id="KW-1185">Reference proteome</keyword>